<dbReference type="RefSeq" id="WP_052617039.1">
    <property type="nucleotide sequence ID" value="NZ_CP065272.1"/>
</dbReference>
<accession>A0AB38DN30</accession>
<sequence length="141" mass="16219">MKISASRQRNAVSEGMALGLCMLGRYEFAFNKFKVDLAFEDAWREWPDRYRAQYSQVSTDLRNGTDAVWVMAHADERKQTSTFFWDASGQVIRIHARSHDGWDSDNPDDVARALRFIDGDVPIEGWVALARSFLDDFDPHT</sequence>
<dbReference type="Proteomes" id="UP000190366">
    <property type="component" value="Unassembled WGS sequence"/>
</dbReference>
<protein>
    <submittedName>
        <fullName evidence="1">Uncharacterized protein</fullName>
    </submittedName>
</protein>
<evidence type="ECO:0000313" key="1">
    <source>
        <dbReference type="EMBL" id="SKZ52066.1"/>
    </source>
</evidence>
<organism evidence="1 2">
    <name type="scientific">Mycobacteroides abscessus subsp. massiliense</name>
    <dbReference type="NCBI Taxonomy" id="1962118"/>
    <lineage>
        <taxon>Bacteria</taxon>
        <taxon>Bacillati</taxon>
        <taxon>Actinomycetota</taxon>
        <taxon>Actinomycetes</taxon>
        <taxon>Mycobacteriales</taxon>
        <taxon>Mycobacteriaceae</taxon>
        <taxon>Mycobacteroides</taxon>
        <taxon>Mycobacteroides abscessus</taxon>
    </lineage>
</organism>
<gene>
    <name evidence="1" type="ORF">SAMEA2275630_05066</name>
</gene>
<name>A0AB38DN30_9MYCO</name>
<reference evidence="1 2" key="1">
    <citation type="submission" date="2016-11" db="EMBL/GenBank/DDBJ databases">
        <authorList>
            <consortium name="Pathogen Informatics"/>
        </authorList>
    </citation>
    <scope>NUCLEOTIDE SEQUENCE [LARGE SCALE GENOMIC DNA]</scope>
    <source>
        <strain evidence="1 2">1168</strain>
    </source>
</reference>
<proteinExistence type="predicted"/>
<comment type="caution">
    <text evidence="1">The sequence shown here is derived from an EMBL/GenBank/DDBJ whole genome shotgun (WGS) entry which is preliminary data.</text>
</comment>
<dbReference type="AlphaFoldDB" id="A0AB38DN30"/>
<evidence type="ECO:0000313" key="2">
    <source>
        <dbReference type="Proteomes" id="UP000190366"/>
    </source>
</evidence>
<dbReference type="EMBL" id="FVQL01000001">
    <property type="protein sequence ID" value="SKZ52066.1"/>
    <property type="molecule type" value="Genomic_DNA"/>
</dbReference>